<evidence type="ECO:0000256" key="7">
    <source>
        <dbReference type="HAMAP-Rule" id="MF_00094"/>
    </source>
</evidence>
<dbReference type="Pfam" id="PF00472">
    <property type="entry name" value="RF-1"/>
    <property type="match status" value="1"/>
</dbReference>
<evidence type="ECO:0000256" key="4">
    <source>
        <dbReference type="ARBA" id="ARBA00022481"/>
    </source>
</evidence>
<dbReference type="EMBL" id="AP019791">
    <property type="protein sequence ID" value="BBL79103.1"/>
    <property type="molecule type" value="Genomic_DNA"/>
</dbReference>
<reference evidence="10" key="1">
    <citation type="journal article" date="2019" name="Microbiol. Resour. Announc.">
        <title>Complete Genome Sequence of Rubrobacter xylanophilus Strain AA3-22, Isolated from Arima Onsen in Japan.</title>
        <authorList>
            <person name="Tomariguchi N."/>
            <person name="Miyazaki K."/>
        </authorList>
    </citation>
    <scope>NUCLEOTIDE SEQUENCE [LARGE SCALE GENOMIC DNA]</scope>
    <source>
        <strain evidence="10">AA3-22</strain>
    </source>
</reference>
<dbReference type="PANTHER" id="PTHR43116:SF3">
    <property type="entry name" value="CLASS I PEPTIDE CHAIN RELEASE FACTOR"/>
    <property type="match status" value="1"/>
</dbReference>
<evidence type="ECO:0000256" key="2">
    <source>
        <dbReference type="ARBA" id="ARBA00010835"/>
    </source>
</evidence>
<feature type="modified residue" description="N5-methylglutamine" evidence="7">
    <location>
        <position position="247"/>
    </location>
</feature>
<organism evidence="10 11">
    <name type="scientific">Rubrobacter xylanophilus</name>
    <dbReference type="NCBI Taxonomy" id="49319"/>
    <lineage>
        <taxon>Bacteria</taxon>
        <taxon>Bacillati</taxon>
        <taxon>Actinomycetota</taxon>
        <taxon>Rubrobacteria</taxon>
        <taxon>Rubrobacterales</taxon>
        <taxon>Rubrobacteraceae</taxon>
        <taxon>Rubrobacter</taxon>
    </lineage>
</organism>
<gene>
    <name evidence="7 10" type="primary">prfB</name>
    <name evidence="10" type="ORF">RxyAA322_09570</name>
</gene>
<evidence type="ECO:0000256" key="3">
    <source>
        <dbReference type="ARBA" id="ARBA00019192"/>
    </source>
</evidence>
<keyword evidence="6 7" id="KW-0648">Protein biosynthesis</keyword>
<keyword evidence="11" id="KW-1185">Reference proteome</keyword>
<dbReference type="RefSeq" id="WP_143527153.1">
    <property type="nucleotide sequence ID" value="NZ_AP019791.1"/>
</dbReference>
<feature type="domain" description="Prokaryotic-type class I peptide chain release factors" evidence="9">
    <location>
        <begin position="240"/>
        <end position="256"/>
    </location>
</feature>
<feature type="coiled-coil region" evidence="8">
    <location>
        <begin position="276"/>
        <end position="303"/>
    </location>
</feature>
<dbReference type="Gene3D" id="1.20.58.410">
    <property type="entry name" value="Release factor"/>
    <property type="match status" value="1"/>
</dbReference>
<accession>A0A510HKH6</accession>
<dbReference type="InterPro" id="IPR045853">
    <property type="entry name" value="Pep_chain_release_fac_I_sf"/>
</dbReference>
<sequence length="366" mass="41679">MPELREKISDLTRRLDELEAFFDVGRLRERAARLSEEMSRPGFWDDPERAKGIAAEFSRTEDRLRLLEELRGRLEDSGELLELAEEDRELLSEVEREIEGIEERIEEQEIARLFTGEYDEGDAILTINSGAGGVDSQDWAEMLARMYRRWAERRGFELEVIEWTEGEEAGIKSATFSVSGPYAFGLLSAERGVHRLVRISPFDASSRRHTSFASVAVAPAVDDAVEVEIEEKDLKIDTYRASGAGGQHVNKTDSAVRITHLPTGIVVQCQNERSQHQNRETALKVLRARLLQLEREKREREIAAQSGEKAEIGWGSQIRSYVLHPYRMVKDLRTGVETGDVDRVLDGDLDRFIYAYLKGRAQAARR</sequence>
<protein>
    <recommendedName>
        <fullName evidence="3 7">Peptide chain release factor 2</fullName>
        <shortName evidence="7">RF-2</shortName>
    </recommendedName>
</protein>
<comment type="subcellular location">
    <subcellularLocation>
        <location evidence="7">Cytoplasm</location>
    </subcellularLocation>
</comment>
<dbReference type="FunFam" id="3.30.160.20:FF:000010">
    <property type="entry name" value="Peptide chain release factor 2"/>
    <property type="match status" value="1"/>
</dbReference>
<dbReference type="InterPro" id="IPR005139">
    <property type="entry name" value="PCRF"/>
</dbReference>
<dbReference type="Gene3D" id="3.30.70.1660">
    <property type="match status" value="1"/>
</dbReference>
<keyword evidence="5 7" id="KW-0963">Cytoplasm</keyword>
<evidence type="ECO:0000256" key="6">
    <source>
        <dbReference type="ARBA" id="ARBA00022917"/>
    </source>
</evidence>
<dbReference type="Gene3D" id="3.30.160.20">
    <property type="match status" value="1"/>
</dbReference>
<comment type="function">
    <text evidence="1 7">Peptide chain release factor 2 directs the termination of translation in response to the peptide chain termination codons UGA and UAA.</text>
</comment>
<dbReference type="SMART" id="SM00937">
    <property type="entry name" value="PCRF"/>
    <property type="match status" value="1"/>
</dbReference>
<dbReference type="HAMAP" id="MF_00094">
    <property type="entry name" value="Rel_fac_2"/>
    <property type="match status" value="1"/>
</dbReference>
<dbReference type="PROSITE" id="PS00745">
    <property type="entry name" value="RF_PROK_I"/>
    <property type="match status" value="1"/>
</dbReference>
<dbReference type="OrthoDB" id="9806673at2"/>
<evidence type="ECO:0000256" key="1">
    <source>
        <dbReference type="ARBA" id="ARBA00002613"/>
    </source>
</evidence>
<evidence type="ECO:0000313" key="11">
    <source>
        <dbReference type="Proteomes" id="UP000318065"/>
    </source>
</evidence>
<dbReference type="InterPro" id="IPR004374">
    <property type="entry name" value="PrfB"/>
</dbReference>
<dbReference type="InterPro" id="IPR000352">
    <property type="entry name" value="Pep_chain_release_fac_I"/>
</dbReference>
<dbReference type="SUPFAM" id="SSF75620">
    <property type="entry name" value="Release factor"/>
    <property type="match status" value="1"/>
</dbReference>
<dbReference type="Pfam" id="PF03462">
    <property type="entry name" value="PCRF"/>
    <property type="match status" value="1"/>
</dbReference>
<comment type="PTM">
    <text evidence="7">Methylated by PrmC. Methylation increases the termination efficiency of RF2.</text>
</comment>
<evidence type="ECO:0000259" key="9">
    <source>
        <dbReference type="PROSITE" id="PS00745"/>
    </source>
</evidence>
<dbReference type="AlphaFoldDB" id="A0A510HKH6"/>
<dbReference type="Proteomes" id="UP000318065">
    <property type="component" value="Chromosome"/>
</dbReference>
<dbReference type="GO" id="GO:0016149">
    <property type="term" value="F:translation release factor activity, codon specific"/>
    <property type="evidence" value="ECO:0007669"/>
    <property type="project" value="UniProtKB-UniRule"/>
</dbReference>
<name>A0A510HKH6_9ACTN</name>
<proteinExistence type="inferred from homology"/>
<evidence type="ECO:0000256" key="8">
    <source>
        <dbReference type="SAM" id="Coils"/>
    </source>
</evidence>
<dbReference type="NCBIfam" id="TIGR00020">
    <property type="entry name" value="prfB"/>
    <property type="match status" value="1"/>
</dbReference>
<dbReference type="GO" id="GO:0005737">
    <property type="term" value="C:cytoplasm"/>
    <property type="evidence" value="ECO:0007669"/>
    <property type="project" value="UniProtKB-SubCell"/>
</dbReference>
<keyword evidence="8" id="KW-0175">Coiled coil</keyword>
<dbReference type="PANTHER" id="PTHR43116">
    <property type="entry name" value="PEPTIDE CHAIN RELEASE FACTOR 2"/>
    <property type="match status" value="1"/>
</dbReference>
<evidence type="ECO:0000313" key="10">
    <source>
        <dbReference type="EMBL" id="BBL79103.1"/>
    </source>
</evidence>
<comment type="similarity">
    <text evidence="2 7">Belongs to the prokaryotic/mitochondrial release factor family.</text>
</comment>
<keyword evidence="4 7" id="KW-0488">Methylation</keyword>
<feature type="coiled-coil region" evidence="8">
    <location>
        <begin position="67"/>
        <end position="111"/>
    </location>
</feature>
<evidence type="ECO:0000256" key="5">
    <source>
        <dbReference type="ARBA" id="ARBA00022490"/>
    </source>
</evidence>